<dbReference type="Gene3D" id="3.10.20.90">
    <property type="entry name" value="Phosphatidylinositol 3-kinase Catalytic Subunit, Chain A, domain 1"/>
    <property type="match status" value="1"/>
</dbReference>
<feature type="domain" description="EccD-like transmembrane" evidence="8">
    <location>
        <begin position="120"/>
        <end position="451"/>
    </location>
</feature>
<comment type="subcellular location">
    <subcellularLocation>
        <location evidence="1">Cell membrane</location>
        <topology evidence="1">Multi-pass membrane protein</topology>
    </subcellularLocation>
</comment>
<accession>A0ABS7QTQ1</accession>
<evidence type="ECO:0000256" key="2">
    <source>
        <dbReference type="ARBA" id="ARBA00006162"/>
    </source>
</evidence>
<dbReference type="InterPro" id="IPR024962">
    <property type="entry name" value="YukD-like"/>
</dbReference>
<feature type="transmembrane region" description="Helical" evidence="7">
    <location>
        <begin position="391"/>
        <end position="412"/>
    </location>
</feature>
<evidence type="ECO:0000256" key="6">
    <source>
        <dbReference type="ARBA" id="ARBA00023136"/>
    </source>
</evidence>
<dbReference type="NCBIfam" id="TIGR03920">
    <property type="entry name" value="T7SS_EccD"/>
    <property type="match status" value="1"/>
</dbReference>
<feature type="transmembrane region" description="Helical" evidence="7">
    <location>
        <begin position="122"/>
        <end position="141"/>
    </location>
</feature>
<dbReference type="InterPro" id="IPR044049">
    <property type="entry name" value="EccD_transm"/>
</dbReference>
<name>A0ABS7QTQ1_9ACTN</name>
<comment type="caution">
    <text evidence="9">The sequence shown here is derived from an EMBL/GenBank/DDBJ whole genome shotgun (WGS) entry which is preliminary data.</text>
</comment>
<evidence type="ECO:0000259" key="8">
    <source>
        <dbReference type="Pfam" id="PF19053"/>
    </source>
</evidence>
<dbReference type="InterPro" id="IPR006707">
    <property type="entry name" value="T7SS_EccD"/>
</dbReference>
<dbReference type="Proteomes" id="UP001198565">
    <property type="component" value="Unassembled WGS sequence"/>
</dbReference>
<keyword evidence="10" id="KW-1185">Reference proteome</keyword>
<feature type="transmembrane region" description="Helical" evidence="7">
    <location>
        <begin position="229"/>
        <end position="250"/>
    </location>
</feature>
<dbReference type="Pfam" id="PF19053">
    <property type="entry name" value="EccD"/>
    <property type="match status" value="1"/>
</dbReference>
<evidence type="ECO:0000313" key="10">
    <source>
        <dbReference type="Proteomes" id="UP001198565"/>
    </source>
</evidence>
<sequence length="455" mass="46397">MTSVGAKRSTRLSRITLVGERRRVDLVLPSDEPVGRLLPDVLQLLGDTVGSPPTLRHLVTASGTVLSQDETLATAGVADGAVLRLVRTQYAPAAPVVHDVTDEVTADLDLRAWRWRPSVRRWTAGGAVLVLSLTAAALAWWSAGAAATAPGLLAIAGLAEVSGAATTRFGNRGLGTALMAVGGALGGMGVAALAQAHAWPPDALWGTLAAVLALTLAALGAFSPVGRGGLVGAGSVAALAFGWEVVAALVHGAHGAVDQSRLGAVLGVVSVVALGVLPRFALVTAGLTRLDDRRAGGASVSRYEVGTALAAAHRGLSVATVAAAVSTALAGWFVVTAPNWWAVLIGILLVVVSASRSRAFPLVAEVVALLVAASVVLVRLAILWLDTEPGAGAWPVAVVCVAALLPLAVLAVEPPEHVRVRMRRVVDTVEAAAVIALFPLLLGAFDVYTRLLATF</sequence>
<protein>
    <submittedName>
        <fullName evidence="9">Type VII secretion integral membrane protein EccD</fullName>
    </submittedName>
</protein>
<dbReference type="Pfam" id="PF08817">
    <property type="entry name" value="YukD"/>
    <property type="match status" value="1"/>
</dbReference>
<feature type="transmembrane region" description="Helical" evidence="7">
    <location>
        <begin position="424"/>
        <end position="445"/>
    </location>
</feature>
<keyword evidence="3" id="KW-1003">Cell membrane</keyword>
<feature type="transmembrane region" description="Helical" evidence="7">
    <location>
        <begin position="177"/>
        <end position="197"/>
    </location>
</feature>
<dbReference type="RefSeq" id="WP_222978927.1">
    <property type="nucleotide sequence ID" value="NZ_JAINVZ010000011.1"/>
</dbReference>
<evidence type="ECO:0000313" key="9">
    <source>
        <dbReference type="EMBL" id="MBY8886571.1"/>
    </source>
</evidence>
<feature type="transmembrane region" description="Helical" evidence="7">
    <location>
        <begin position="147"/>
        <end position="165"/>
    </location>
</feature>
<feature type="transmembrane region" description="Helical" evidence="7">
    <location>
        <begin position="339"/>
        <end position="355"/>
    </location>
</feature>
<keyword evidence="4 7" id="KW-0812">Transmembrane</keyword>
<feature type="transmembrane region" description="Helical" evidence="7">
    <location>
        <begin position="362"/>
        <end position="385"/>
    </location>
</feature>
<organism evidence="9 10">
    <name type="scientific">Streptantibioticus parmotrematis</name>
    <dbReference type="NCBI Taxonomy" id="2873249"/>
    <lineage>
        <taxon>Bacteria</taxon>
        <taxon>Bacillati</taxon>
        <taxon>Actinomycetota</taxon>
        <taxon>Actinomycetes</taxon>
        <taxon>Kitasatosporales</taxon>
        <taxon>Streptomycetaceae</taxon>
        <taxon>Streptantibioticus</taxon>
    </lineage>
</organism>
<proteinExistence type="inferred from homology"/>
<evidence type="ECO:0000256" key="4">
    <source>
        <dbReference type="ARBA" id="ARBA00022692"/>
    </source>
</evidence>
<gene>
    <name evidence="9" type="primary">eccD</name>
    <name evidence="9" type="ORF">K7472_17105</name>
</gene>
<reference evidence="9 10" key="1">
    <citation type="submission" date="2021-08" db="EMBL/GenBank/DDBJ databases">
        <title>Streptomyces sp. PTM05 isolated from lichen.</title>
        <authorList>
            <person name="Somphong A."/>
            <person name="Phongsopitanun W."/>
            <person name="Tanasupawat S."/>
        </authorList>
    </citation>
    <scope>NUCLEOTIDE SEQUENCE [LARGE SCALE GENOMIC DNA]</scope>
    <source>
        <strain evidence="9 10">Ptm05</strain>
    </source>
</reference>
<keyword evidence="5 7" id="KW-1133">Transmembrane helix</keyword>
<evidence type="ECO:0000256" key="7">
    <source>
        <dbReference type="SAM" id="Phobius"/>
    </source>
</evidence>
<feature type="transmembrane region" description="Helical" evidence="7">
    <location>
        <begin position="262"/>
        <end position="287"/>
    </location>
</feature>
<evidence type="ECO:0000256" key="1">
    <source>
        <dbReference type="ARBA" id="ARBA00004651"/>
    </source>
</evidence>
<dbReference type="EMBL" id="JAINVZ010000011">
    <property type="protein sequence ID" value="MBY8886571.1"/>
    <property type="molecule type" value="Genomic_DNA"/>
</dbReference>
<keyword evidence="6 7" id="KW-0472">Membrane</keyword>
<evidence type="ECO:0000256" key="3">
    <source>
        <dbReference type="ARBA" id="ARBA00022475"/>
    </source>
</evidence>
<evidence type="ECO:0000256" key="5">
    <source>
        <dbReference type="ARBA" id="ARBA00022989"/>
    </source>
</evidence>
<comment type="similarity">
    <text evidence="2">Belongs to the EccD/Snm4 family.</text>
</comment>
<feature type="transmembrane region" description="Helical" evidence="7">
    <location>
        <begin position="308"/>
        <end position="333"/>
    </location>
</feature>
<feature type="transmembrane region" description="Helical" evidence="7">
    <location>
        <begin position="203"/>
        <end position="222"/>
    </location>
</feature>